<evidence type="ECO:0000256" key="4">
    <source>
        <dbReference type="SAM" id="MobiDB-lite"/>
    </source>
</evidence>
<evidence type="ECO:0000256" key="2">
    <source>
        <dbReference type="ARBA" id="ARBA00023125"/>
    </source>
</evidence>
<dbReference type="InterPro" id="IPR036388">
    <property type="entry name" value="WH-like_DNA-bd_sf"/>
</dbReference>
<dbReference type="PANTHER" id="PTHR44688">
    <property type="entry name" value="DNA-BINDING TRANSCRIPTIONAL ACTIVATOR DEVR_DOSR"/>
    <property type="match status" value="1"/>
</dbReference>
<protein>
    <submittedName>
        <fullName evidence="6">LuxR C-terminal-related transcriptional regulator</fullName>
    </submittedName>
</protein>
<dbReference type="PROSITE" id="PS50043">
    <property type="entry name" value="HTH_LUXR_2"/>
    <property type="match status" value="1"/>
</dbReference>
<dbReference type="Proteomes" id="UP001596207">
    <property type="component" value="Unassembled WGS sequence"/>
</dbReference>
<feature type="non-terminal residue" evidence="6">
    <location>
        <position position="1"/>
    </location>
</feature>
<keyword evidence="2" id="KW-0238">DNA-binding</keyword>
<dbReference type="Pfam" id="PF00196">
    <property type="entry name" value="GerE"/>
    <property type="match status" value="1"/>
</dbReference>
<keyword evidence="7" id="KW-1185">Reference proteome</keyword>
<name>A0ABW1HXM0_9ACTN</name>
<dbReference type="InterPro" id="IPR016032">
    <property type="entry name" value="Sig_transdc_resp-reg_C-effctor"/>
</dbReference>
<accession>A0ABW1HXM0</accession>
<evidence type="ECO:0000256" key="3">
    <source>
        <dbReference type="ARBA" id="ARBA00023163"/>
    </source>
</evidence>
<feature type="domain" description="HTH luxR-type" evidence="5">
    <location>
        <begin position="78"/>
        <end position="141"/>
    </location>
</feature>
<dbReference type="PANTHER" id="PTHR44688:SF16">
    <property type="entry name" value="DNA-BINDING TRANSCRIPTIONAL ACTIVATOR DEVR_DOSR"/>
    <property type="match status" value="1"/>
</dbReference>
<feature type="region of interest" description="Disordered" evidence="4">
    <location>
        <begin position="146"/>
        <end position="169"/>
    </location>
</feature>
<gene>
    <name evidence="6" type="ORF">ACFPZ4_25995</name>
</gene>
<reference evidence="7" key="1">
    <citation type="journal article" date="2019" name="Int. J. Syst. Evol. Microbiol.">
        <title>The Global Catalogue of Microorganisms (GCM) 10K type strain sequencing project: providing services to taxonomists for standard genome sequencing and annotation.</title>
        <authorList>
            <consortium name="The Broad Institute Genomics Platform"/>
            <consortium name="The Broad Institute Genome Sequencing Center for Infectious Disease"/>
            <person name="Wu L."/>
            <person name="Ma J."/>
        </authorList>
    </citation>
    <scope>NUCLEOTIDE SEQUENCE [LARGE SCALE GENOMIC DNA]</scope>
    <source>
        <strain evidence="7">CGMCC 4.7173</strain>
    </source>
</reference>
<keyword evidence="3" id="KW-0804">Transcription</keyword>
<dbReference type="Gene3D" id="1.10.10.10">
    <property type="entry name" value="Winged helix-like DNA-binding domain superfamily/Winged helix DNA-binding domain"/>
    <property type="match status" value="1"/>
</dbReference>
<organism evidence="6 7">
    <name type="scientific">Micromonospora harpali</name>
    <dbReference type="NCBI Taxonomy" id="1490225"/>
    <lineage>
        <taxon>Bacteria</taxon>
        <taxon>Bacillati</taxon>
        <taxon>Actinomycetota</taxon>
        <taxon>Actinomycetes</taxon>
        <taxon>Micromonosporales</taxon>
        <taxon>Micromonosporaceae</taxon>
        <taxon>Micromonospora</taxon>
    </lineage>
</organism>
<dbReference type="EMBL" id="JBHSQQ010000234">
    <property type="protein sequence ID" value="MFC5944909.1"/>
    <property type="molecule type" value="Genomic_DNA"/>
</dbReference>
<comment type="caution">
    <text evidence="6">The sequence shown here is derived from an EMBL/GenBank/DDBJ whole genome shotgun (WGS) entry which is preliminary data.</text>
</comment>
<evidence type="ECO:0000313" key="7">
    <source>
        <dbReference type="Proteomes" id="UP001596207"/>
    </source>
</evidence>
<dbReference type="PROSITE" id="PS00622">
    <property type="entry name" value="HTH_LUXR_1"/>
    <property type="match status" value="1"/>
</dbReference>
<evidence type="ECO:0000313" key="6">
    <source>
        <dbReference type="EMBL" id="MFC5944909.1"/>
    </source>
</evidence>
<proteinExistence type="predicted"/>
<keyword evidence="1" id="KW-0805">Transcription regulation</keyword>
<dbReference type="InterPro" id="IPR000792">
    <property type="entry name" value="Tscrpt_reg_LuxR_C"/>
</dbReference>
<dbReference type="RefSeq" id="WP_377537682.1">
    <property type="nucleotide sequence ID" value="NZ_JBHSQQ010000234.1"/>
</dbReference>
<dbReference type="PRINTS" id="PR00038">
    <property type="entry name" value="HTHLUXR"/>
</dbReference>
<sequence length="169" mass="17811">PLPPLLPRYARAAVAGPADELLAVADGLAALDLRVWAAEAAAAAVHRLRAGRSVAAVAEHEHLGELLGLCDQLDTPALRLGEPALTDREWEVARLAAEGVTSRAIGERLFLSSRTVDNHLHRIYHKLGVTGRAELRAALRWLPGSAGGRPLPGPAGGRSFPGQEGEPGR</sequence>
<evidence type="ECO:0000259" key="5">
    <source>
        <dbReference type="PROSITE" id="PS50043"/>
    </source>
</evidence>
<dbReference type="SUPFAM" id="SSF46894">
    <property type="entry name" value="C-terminal effector domain of the bipartite response regulators"/>
    <property type="match status" value="1"/>
</dbReference>
<dbReference type="CDD" id="cd06170">
    <property type="entry name" value="LuxR_C_like"/>
    <property type="match status" value="1"/>
</dbReference>
<dbReference type="SMART" id="SM00421">
    <property type="entry name" value="HTH_LUXR"/>
    <property type="match status" value="1"/>
</dbReference>
<evidence type="ECO:0000256" key="1">
    <source>
        <dbReference type="ARBA" id="ARBA00023015"/>
    </source>
</evidence>